<evidence type="ECO:0000313" key="4">
    <source>
        <dbReference type="Proteomes" id="UP000009311"/>
    </source>
</evidence>
<gene>
    <name evidence="3" type="ORF">BN53_04260</name>
</gene>
<dbReference type="AlphaFoldDB" id="I7LB66"/>
<dbReference type="PATRIC" id="fig|1423790.3.peg.870"/>
<evidence type="ECO:0000259" key="2">
    <source>
        <dbReference type="Pfam" id="PF15644"/>
    </source>
</evidence>
<dbReference type="STRING" id="1423790.BN53_04260"/>
<evidence type="ECO:0000256" key="1">
    <source>
        <dbReference type="SAM" id="MobiDB-lite"/>
    </source>
</evidence>
<protein>
    <recommendedName>
        <fullName evidence="2">Tox-PL domain-containing protein</fullName>
    </recommendedName>
</protein>
<sequence>MGGRGASLKKKNKNNPSNSKKGNKIKVDKNTKIEQVEGGMSIDTADNHNANPNYMGGRKALALYNTKNREFNALSTKIEQKQAEFKRNPSPGARRELQSLISQRKQKAQELLQMQWTSRGYSENCQRSVIAYELRRRGYKVTAQPAPTKGKDTGYRPAILAFKNRENIKLPKTVAKRGDYIDSKLKSKLKAGERGVITFHWRDPDGKRTYGHTINVERKKNGSLLYVDSQIGKKSKKFNDYIAGKNGIIRRNSN</sequence>
<feature type="region of interest" description="Disordered" evidence="1">
    <location>
        <begin position="1"/>
        <end position="51"/>
    </location>
</feature>
<organism evidence="3 4">
    <name type="scientific">Lactobacillus pasteurii DSM 23907 = CRBIP 24.76</name>
    <dbReference type="NCBI Taxonomy" id="1423790"/>
    <lineage>
        <taxon>Bacteria</taxon>
        <taxon>Bacillati</taxon>
        <taxon>Bacillota</taxon>
        <taxon>Bacilli</taxon>
        <taxon>Lactobacillales</taxon>
        <taxon>Lactobacillaceae</taxon>
        <taxon>Lactobacillus</taxon>
    </lineage>
</organism>
<reference evidence="3 4" key="1">
    <citation type="submission" date="2012-06" db="EMBL/GenBank/DDBJ databases">
        <title>Draft Genome Sequence of Lactobacillus pasteurii CRBIP 24.76T.</title>
        <authorList>
            <person name="Cousin S."/>
            <person name="Bouchier C."/>
            <person name="Loux V."/>
            <person name="Ma L."/>
            <person name="Creno S."/>
            <person name="Bizet C."/>
            <person name="Clermont D."/>
        </authorList>
    </citation>
    <scope>NUCLEOTIDE SEQUENCE [LARGE SCALE GENOMIC DNA]</scope>
    <source>
        <strain evidence="4">CRBIP 24.76T</strain>
    </source>
</reference>
<evidence type="ECO:0000313" key="3">
    <source>
        <dbReference type="EMBL" id="CCI85301.1"/>
    </source>
</evidence>
<keyword evidence="4" id="KW-1185">Reference proteome</keyword>
<feature type="domain" description="Tox-PL" evidence="2">
    <location>
        <begin position="124"/>
        <end position="233"/>
    </location>
</feature>
<dbReference type="EMBL" id="CAKD01000021">
    <property type="protein sequence ID" value="CCI85301.1"/>
    <property type="molecule type" value="Genomic_DNA"/>
</dbReference>
<dbReference type="InterPro" id="IPR028908">
    <property type="entry name" value="Tox-PL_dom"/>
</dbReference>
<comment type="caution">
    <text evidence="3">The sequence shown here is derived from an EMBL/GenBank/DDBJ whole genome shotgun (WGS) entry which is preliminary data.</text>
</comment>
<dbReference type="Proteomes" id="UP000009311">
    <property type="component" value="Unassembled WGS sequence"/>
</dbReference>
<dbReference type="Pfam" id="PF15644">
    <property type="entry name" value="Gln_amidase"/>
    <property type="match status" value="1"/>
</dbReference>
<proteinExistence type="predicted"/>
<dbReference type="OrthoDB" id="2061149at2"/>
<name>I7LB66_9LACO</name>
<dbReference type="RefSeq" id="WP_009559852.1">
    <property type="nucleotide sequence ID" value="NZ_AYZN01000017.1"/>
</dbReference>
<accession>I7LB66</accession>
<feature type="compositionally biased region" description="Basic and acidic residues" evidence="1">
    <location>
        <begin position="25"/>
        <end position="35"/>
    </location>
</feature>